<name>A0AAV4VTI1_9ARAC</name>
<protein>
    <submittedName>
        <fullName evidence="2">Uncharacterized protein</fullName>
    </submittedName>
</protein>
<dbReference type="Proteomes" id="UP001054837">
    <property type="component" value="Unassembled WGS sequence"/>
</dbReference>
<gene>
    <name evidence="2" type="ORF">CDAR_464141</name>
</gene>
<evidence type="ECO:0000313" key="3">
    <source>
        <dbReference type="Proteomes" id="UP001054837"/>
    </source>
</evidence>
<accession>A0AAV4VTI1</accession>
<comment type="caution">
    <text evidence="2">The sequence shown here is derived from an EMBL/GenBank/DDBJ whole genome shotgun (WGS) entry which is preliminary data.</text>
</comment>
<reference evidence="2 3" key="1">
    <citation type="submission" date="2021-06" db="EMBL/GenBank/DDBJ databases">
        <title>Caerostris darwini draft genome.</title>
        <authorList>
            <person name="Kono N."/>
            <person name="Arakawa K."/>
        </authorList>
    </citation>
    <scope>NUCLEOTIDE SEQUENCE [LARGE SCALE GENOMIC DNA]</scope>
</reference>
<dbReference type="AlphaFoldDB" id="A0AAV4VTI1"/>
<dbReference type="EMBL" id="BPLQ01013634">
    <property type="protein sequence ID" value="GIY73702.1"/>
    <property type="molecule type" value="Genomic_DNA"/>
</dbReference>
<evidence type="ECO:0000256" key="1">
    <source>
        <dbReference type="SAM" id="MobiDB-lite"/>
    </source>
</evidence>
<keyword evidence="3" id="KW-1185">Reference proteome</keyword>
<evidence type="ECO:0000313" key="2">
    <source>
        <dbReference type="EMBL" id="GIY73702.1"/>
    </source>
</evidence>
<proteinExistence type="predicted"/>
<feature type="compositionally biased region" description="Low complexity" evidence="1">
    <location>
        <begin position="13"/>
        <end position="22"/>
    </location>
</feature>
<organism evidence="2 3">
    <name type="scientific">Caerostris darwini</name>
    <dbReference type="NCBI Taxonomy" id="1538125"/>
    <lineage>
        <taxon>Eukaryota</taxon>
        <taxon>Metazoa</taxon>
        <taxon>Ecdysozoa</taxon>
        <taxon>Arthropoda</taxon>
        <taxon>Chelicerata</taxon>
        <taxon>Arachnida</taxon>
        <taxon>Araneae</taxon>
        <taxon>Araneomorphae</taxon>
        <taxon>Entelegynae</taxon>
        <taxon>Araneoidea</taxon>
        <taxon>Araneidae</taxon>
        <taxon>Caerostris</taxon>
    </lineage>
</organism>
<sequence length="92" mass="11101">MRPWANGKDETQSSRQSRQQNRLAHSLREHKYILLSRRSRVCRKIVCEGCSVRLYFYSRHIFSPRSGRERGRKHLRSRLFRMRLITPVETVS</sequence>
<feature type="region of interest" description="Disordered" evidence="1">
    <location>
        <begin position="1"/>
        <end position="24"/>
    </location>
</feature>